<sequence>MSYAARMSLFVLLALSVTGGAGIGFYHYWLDQSKSAEAEPLKDVMVEVENEDVKVISDDEVNTVVPVVAGGQSNDGEEGVTSINSQTEKKQQVRTTYKNEETESDPLVPNSDSPPTTSVSYGDDSTRIIVEEGVELEGLDVKAELHNKVIKDDEVIHMKP</sequence>
<gene>
    <name evidence="2" type="ORF">B9G39_15825</name>
</gene>
<comment type="caution">
    <text evidence="2">The sequence shown here is derived from an EMBL/GenBank/DDBJ whole genome shotgun (WGS) entry which is preliminary data.</text>
</comment>
<name>A0A4P9VN27_9GAMM</name>
<evidence type="ECO:0000256" key="1">
    <source>
        <dbReference type="SAM" id="MobiDB-lite"/>
    </source>
</evidence>
<reference evidence="2 3" key="1">
    <citation type="submission" date="2017-04" db="EMBL/GenBank/DDBJ databases">
        <title>Draft genome sequence of Zooshikella ganghwensis VG4 isolated from Red Sea sediments.</title>
        <authorList>
            <person name="Rehman Z."/>
            <person name="Alam I."/>
            <person name="Kamau A."/>
            <person name="Bajic V."/>
            <person name="Leiknes T."/>
        </authorList>
    </citation>
    <scope>NUCLEOTIDE SEQUENCE [LARGE SCALE GENOMIC DNA]</scope>
    <source>
        <strain evidence="2 3">VG4</strain>
    </source>
</reference>
<organism evidence="2 3">
    <name type="scientific">Zooshikella ganghwensis</name>
    <dbReference type="NCBI Taxonomy" id="202772"/>
    <lineage>
        <taxon>Bacteria</taxon>
        <taxon>Pseudomonadati</taxon>
        <taxon>Pseudomonadota</taxon>
        <taxon>Gammaproteobacteria</taxon>
        <taxon>Oceanospirillales</taxon>
        <taxon>Zooshikellaceae</taxon>
        <taxon>Zooshikella</taxon>
    </lineage>
</organism>
<protein>
    <submittedName>
        <fullName evidence="2">Uncharacterized protein</fullName>
    </submittedName>
</protein>
<dbReference type="AlphaFoldDB" id="A0A4P9VN27"/>
<feature type="compositionally biased region" description="Polar residues" evidence="1">
    <location>
        <begin position="110"/>
        <end position="120"/>
    </location>
</feature>
<dbReference type="RefSeq" id="WP_094787861.1">
    <property type="nucleotide sequence ID" value="NZ_JAEVHG010000012.1"/>
</dbReference>
<proteinExistence type="predicted"/>
<feature type="compositionally biased region" description="Basic and acidic residues" evidence="1">
    <location>
        <begin position="87"/>
        <end position="101"/>
    </location>
</feature>
<evidence type="ECO:0000313" key="3">
    <source>
        <dbReference type="Proteomes" id="UP000257039"/>
    </source>
</evidence>
<feature type="region of interest" description="Disordered" evidence="1">
    <location>
        <begin position="69"/>
        <end position="124"/>
    </location>
</feature>
<keyword evidence="3" id="KW-1185">Reference proteome</keyword>
<dbReference type="EMBL" id="NDXW01000001">
    <property type="protein sequence ID" value="RDH44783.1"/>
    <property type="molecule type" value="Genomic_DNA"/>
</dbReference>
<accession>A0A4P9VN27</accession>
<dbReference type="Proteomes" id="UP000257039">
    <property type="component" value="Unassembled WGS sequence"/>
</dbReference>
<evidence type="ECO:0000313" key="2">
    <source>
        <dbReference type="EMBL" id="RDH44783.1"/>
    </source>
</evidence>